<evidence type="ECO:0000313" key="3">
    <source>
        <dbReference type="Proteomes" id="UP001152759"/>
    </source>
</evidence>
<dbReference type="KEGG" id="btab:109038812"/>
<evidence type="ECO:0000313" key="2">
    <source>
        <dbReference type="EMBL" id="CAH0381529.1"/>
    </source>
</evidence>
<keyword evidence="1" id="KW-1133">Transmembrane helix</keyword>
<evidence type="ECO:0000256" key="1">
    <source>
        <dbReference type="SAM" id="Phobius"/>
    </source>
</evidence>
<keyword evidence="3" id="KW-1185">Reference proteome</keyword>
<dbReference type="Proteomes" id="UP001152759">
    <property type="component" value="Chromosome 1"/>
</dbReference>
<dbReference type="AlphaFoldDB" id="A0A9P0A0L0"/>
<keyword evidence="1" id="KW-0812">Transmembrane</keyword>
<name>A0A9P0A0L0_BEMTA</name>
<dbReference type="EMBL" id="OU963862">
    <property type="protein sequence ID" value="CAH0381529.1"/>
    <property type="molecule type" value="Genomic_DNA"/>
</dbReference>
<feature type="transmembrane region" description="Helical" evidence="1">
    <location>
        <begin position="20"/>
        <end position="41"/>
    </location>
</feature>
<reference evidence="2" key="1">
    <citation type="submission" date="2021-12" db="EMBL/GenBank/DDBJ databases">
        <authorList>
            <person name="King R."/>
        </authorList>
    </citation>
    <scope>NUCLEOTIDE SEQUENCE</scope>
</reference>
<accession>A0A9P0A0L0</accession>
<protein>
    <submittedName>
        <fullName evidence="2">Uncharacterized protein</fullName>
    </submittedName>
</protein>
<gene>
    <name evidence="2" type="ORF">BEMITA_LOCUS1170</name>
</gene>
<organism evidence="2 3">
    <name type="scientific">Bemisia tabaci</name>
    <name type="common">Sweetpotato whitefly</name>
    <name type="synonym">Aleurodes tabaci</name>
    <dbReference type="NCBI Taxonomy" id="7038"/>
    <lineage>
        <taxon>Eukaryota</taxon>
        <taxon>Metazoa</taxon>
        <taxon>Ecdysozoa</taxon>
        <taxon>Arthropoda</taxon>
        <taxon>Hexapoda</taxon>
        <taxon>Insecta</taxon>
        <taxon>Pterygota</taxon>
        <taxon>Neoptera</taxon>
        <taxon>Paraneoptera</taxon>
        <taxon>Hemiptera</taxon>
        <taxon>Sternorrhyncha</taxon>
        <taxon>Aleyrodoidea</taxon>
        <taxon>Aleyrodidae</taxon>
        <taxon>Aleyrodinae</taxon>
        <taxon>Bemisia</taxon>
    </lineage>
</organism>
<feature type="transmembrane region" description="Helical" evidence="1">
    <location>
        <begin position="62"/>
        <end position="81"/>
    </location>
</feature>
<sequence>MTDSFCFCVSLRTASLVIAWYYLIAGIIGILPMVPTLYEYITSISTTGNTGEIITRLMVVQYYFLLLLMVISCVFLINGIYKNKPNHTRLFVISGNLLLRHELFVTMLLAFTPLRKDAEIALRPMSAAHIMVLTNPYLKLINLVVAAYLILTVHSYYTKAQQKGRHGSGSIAI</sequence>
<keyword evidence="1" id="KW-0472">Membrane</keyword>
<feature type="transmembrane region" description="Helical" evidence="1">
    <location>
        <begin position="140"/>
        <end position="157"/>
    </location>
</feature>
<proteinExistence type="predicted"/>